<dbReference type="GO" id="GO:0043565">
    <property type="term" value="F:sequence-specific DNA binding"/>
    <property type="evidence" value="ECO:0007669"/>
    <property type="project" value="InterPro"/>
</dbReference>
<reference evidence="5 6" key="1">
    <citation type="submission" date="2015-07" db="EMBL/GenBank/DDBJ databases">
        <title>Draft genome sequence of the Amantichitinum ursilacus IGB-41, a new chitin-degrading bacterium.</title>
        <authorList>
            <person name="Kirstahler P."/>
            <person name="Guenther M."/>
            <person name="Grumaz C."/>
            <person name="Rupp S."/>
            <person name="Zibek S."/>
            <person name="Sohn K."/>
        </authorList>
    </citation>
    <scope>NUCLEOTIDE SEQUENCE [LARGE SCALE GENOMIC DNA]</scope>
    <source>
        <strain evidence="5 6">IGB-41</strain>
    </source>
</reference>
<feature type="domain" description="HTH araC/xylS-type" evidence="4">
    <location>
        <begin position="199"/>
        <end position="297"/>
    </location>
</feature>
<dbReference type="RefSeq" id="WP_053937327.1">
    <property type="nucleotide sequence ID" value="NZ_LAQT01000006.1"/>
</dbReference>
<proteinExistence type="predicted"/>
<evidence type="ECO:0000256" key="3">
    <source>
        <dbReference type="ARBA" id="ARBA00023163"/>
    </source>
</evidence>
<dbReference type="AlphaFoldDB" id="A0A0N0XJE3"/>
<dbReference type="GO" id="GO:0003700">
    <property type="term" value="F:DNA-binding transcription factor activity"/>
    <property type="evidence" value="ECO:0007669"/>
    <property type="project" value="InterPro"/>
</dbReference>
<comment type="caution">
    <text evidence="5">The sequence shown here is derived from an EMBL/GenBank/DDBJ whole genome shotgun (WGS) entry which is preliminary data.</text>
</comment>
<dbReference type="PATRIC" id="fig|857265.3.peg.1700"/>
<dbReference type="STRING" id="857265.WG78_08295"/>
<dbReference type="OrthoDB" id="9789899at2"/>
<evidence type="ECO:0000256" key="1">
    <source>
        <dbReference type="ARBA" id="ARBA00023015"/>
    </source>
</evidence>
<evidence type="ECO:0000259" key="4">
    <source>
        <dbReference type="PROSITE" id="PS01124"/>
    </source>
</evidence>
<dbReference type="InterPro" id="IPR018060">
    <property type="entry name" value="HTH_AraC"/>
</dbReference>
<keyword evidence="3" id="KW-0804">Transcription</keyword>
<keyword evidence="2" id="KW-0238">DNA-binding</keyword>
<dbReference type="PANTHER" id="PTHR46796:SF7">
    <property type="entry name" value="ARAC FAMILY TRANSCRIPTIONAL REGULATOR"/>
    <property type="match status" value="1"/>
</dbReference>
<dbReference type="Gene3D" id="1.10.10.60">
    <property type="entry name" value="Homeodomain-like"/>
    <property type="match status" value="2"/>
</dbReference>
<dbReference type="Proteomes" id="UP000037939">
    <property type="component" value="Unassembled WGS sequence"/>
</dbReference>
<dbReference type="Pfam" id="PF12833">
    <property type="entry name" value="HTH_18"/>
    <property type="match status" value="1"/>
</dbReference>
<dbReference type="PANTHER" id="PTHR46796">
    <property type="entry name" value="HTH-TYPE TRANSCRIPTIONAL ACTIVATOR RHAS-RELATED"/>
    <property type="match status" value="1"/>
</dbReference>
<dbReference type="InterPro" id="IPR050204">
    <property type="entry name" value="AraC_XylS_family_regulators"/>
</dbReference>
<name>A0A0N0XJE3_9NEIS</name>
<gene>
    <name evidence="5" type="primary">rhaR</name>
    <name evidence="5" type="ORF">WG78_08295</name>
</gene>
<protein>
    <submittedName>
        <fullName evidence="5">HTH-type transcriptional activator RhaR</fullName>
    </submittedName>
</protein>
<sequence length="311" mass="33684">MATDPLADVVMLLQPAVRFSKLVECAGLWKIQRAGTGDPFYCAILDGHCRVTVDGLPPVVLSAGDFLLVPAMYGLVHESLEPAAQETTVEPVEISEGCFRVGSLEGPADLRMQMGHCRFGAPDAELLVPLLPQVILARGEPRFATLMQLVAAETRARRPARELVLERLLELLLIEAMRSGGETTSAPGLARGLADHRLAIALRALHASPERPWTIAELAAQAALSRSVFFARFSRTVGLKPMEYLLAWRMALARRLLSERKLGMEEIAGRVGYSSASTFSTAFARHTGMPPARYGRLAGSGSAQAFAENPR</sequence>
<dbReference type="InterPro" id="IPR032783">
    <property type="entry name" value="AraC_lig"/>
</dbReference>
<dbReference type="PROSITE" id="PS01124">
    <property type="entry name" value="HTH_ARAC_FAMILY_2"/>
    <property type="match status" value="1"/>
</dbReference>
<dbReference type="Pfam" id="PF12852">
    <property type="entry name" value="Cupin_6"/>
    <property type="match status" value="1"/>
</dbReference>
<dbReference type="SMART" id="SM00342">
    <property type="entry name" value="HTH_ARAC"/>
    <property type="match status" value="1"/>
</dbReference>
<evidence type="ECO:0000256" key="2">
    <source>
        <dbReference type="ARBA" id="ARBA00023125"/>
    </source>
</evidence>
<accession>A0A0N0XJE3</accession>
<evidence type="ECO:0000313" key="5">
    <source>
        <dbReference type="EMBL" id="KPC53506.1"/>
    </source>
</evidence>
<organism evidence="5 6">
    <name type="scientific">Amantichitinum ursilacus</name>
    <dbReference type="NCBI Taxonomy" id="857265"/>
    <lineage>
        <taxon>Bacteria</taxon>
        <taxon>Pseudomonadati</taxon>
        <taxon>Pseudomonadota</taxon>
        <taxon>Betaproteobacteria</taxon>
        <taxon>Neisseriales</taxon>
        <taxon>Chitinibacteraceae</taxon>
        <taxon>Amantichitinum</taxon>
    </lineage>
</organism>
<dbReference type="SUPFAM" id="SSF46689">
    <property type="entry name" value="Homeodomain-like"/>
    <property type="match status" value="2"/>
</dbReference>
<evidence type="ECO:0000313" key="6">
    <source>
        <dbReference type="Proteomes" id="UP000037939"/>
    </source>
</evidence>
<keyword evidence="6" id="KW-1185">Reference proteome</keyword>
<keyword evidence="1" id="KW-0805">Transcription regulation</keyword>
<dbReference type="EMBL" id="LAQT01000006">
    <property type="protein sequence ID" value="KPC53506.1"/>
    <property type="molecule type" value="Genomic_DNA"/>
</dbReference>
<dbReference type="InterPro" id="IPR009057">
    <property type="entry name" value="Homeodomain-like_sf"/>
</dbReference>